<dbReference type="EMBL" id="SJPE01000004">
    <property type="protein sequence ID" value="TBX70056.1"/>
    <property type="molecule type" value="Genomic_DNA"/>
</dbReference>
<evidence type="ECO:0000256" key="1">
    <source>
        <dbReference type="SAM" id="MobiDB-lite"/>
    </source>
</evidence>
<sequence>MKIITCSAVVLLLVSCQKKSEKNFDKLEKMNWLVGQWENKMPEGLLVENWKKENDSTFSGSSYFINAKDTVHFESIRLTQKEEDLIYTATVTGQNDDQPVDFKLTSDNANSFTFENPAHDYPQKITYKKVDQNNLTATISGKQQGKESQESYPMKRK</sequence>
<dbReference type="PROSITE" id="PS51257">
    <property type="entry name" value="PROKAR_LIPOPROTEIN"/>
    <property type="match status" value="1"/>
</dbReference>
<evidence type="ECO:0000259" key="2">
    <source>
        <dbReference type="Pfam" id="PF19780"/>
    </source>
</evidence>
<dbReference type="InterPro" id="IPR046232">
    <property type="entry name" value="DUF6265"/>
</dbReference>
<proteinExistence type="predicted"/>
<protein>
    <recommendedName>
        <fullName evidence="2">DUF6265 domain-containing protein</fullName>
    </recommendedName>
</protein>
<gene>
    <name evidence="3" type="ORF">EZL74_04745</name>
</gene>
<accession>A0A4Q9Z166</accession>
<feature type="region of interest" description="Disordered" evidence="1">
    <location>
        <begin position="136"/>
        <end position="157"/>
    </location>
</feature>
<reference evidence="3 4" key="1">
    <citation type="submission" date="2019-02" db="EMBL/GenBank/DDBJ databases">
        <title>Flavobacterium sp. RD-2-33 isolated from forest soil.</title>
        <authorList>
            <person name="Chaudhary D.K."/>
        </authorList>
    </citation>
    <scope>NUCLEOTIDE SEQUENCE [LARGE SCALE GENOMIC DNA]</scope>
    <source>
        <strain evidence="3 4">RD-2-33</strain>
    </source>
</reference>
<evidence type="ECO:0000313" key="4">
    <source>
        <dbReference type="Proteomes" id="UP000293300"/>
    </source>
</evidence>
<keyword evidence="4" id="KW-1185">Reference proteome</keyword>
<dbReference type="Pfam" id="PF19780">
    <property type="entry name" value="DUF6265"/>
    <property type="match status" value="1"/>
</dbReference>
<feature type="domain" description="DUF6265" evidence="2">
    <location>
        <begin position="31"/>
        <end position="140"/>
    </location>
</feature>
<dbReference type="OrthoDB" id="5382295at2"/>
<comment type="caution">
    <text evidence="3">The sequence shown here is derived from an EMBL/GenBank/DDBJ whole genome shotgun (WGS) entry which is preliminary data.</text>
</comment>
<organism evidence="3 4">
    <name type="scientific">Flavobacterium silvisoli</name>
    <dbReference type="NCBI Taxonomy" id="2529433"/>
    <lineage>
        <taxon>Bacteria</taxon>
        <taxon>Pseudomonadati</taxon>
        <taxon>Bacteroidota</taxon>
        <taxon>Flavobacteriia</taxon>
        <taxon>Flavobacteriales</taxon>
        <taxon>Flavobacteriaceae</taxon>
        <taxon>Flavobacterium</taxon>
    </lineage>
</organism>
<name>A0A4Q9Z166_9FLAO</name>
<dbReference type="AlphaFoldDB" id="A0A4Q9Z166"/>
<dbReference type="RefSeq" id="WP_131475452.1">
    <property type="nucleotide sequence ID" value="NZ_SJPE01000004.1"/>
</dbReference>
<evidence type="ECO:0000313" key="3">
    <source>
        <dbReference type="EMBL" id="TBX70056.1"/>
    </source>
</evidence>
<dbReference type="Proteomes" id="UP000293300">
    <property type="component" value="Unassembled WGS sequence"/>
</dbReference>